<keyword evidence="3" id="KW-1185">Reference proteome</keyword>
<protein>
    <submittedName>
        <fullName evidence="2">Uncharacterized protein</fullName>
    </submittedName>
</protein>
<feature type="compositionally biased region" description="Gly residues" evidence="1">
    <location>
        <begin position="266"/>
        <end position="276"/>
    </location>
</feature>
<organism evidence="2 3">
    <name type="scientific">Monilinia fructicola</name>
    <name type="common">Brown rot fungus</name>
    <name type="synonym">Ciboria fructicola</name>
    <dbReference type="NCBI Taxonomy" id="38448"/>
    <lineage>
        <taxon>Eukaryota</taxon>
        <taxon>Fungi</taxon>
        <taxon>Dikarya</taxon>
        <taxon>Ascomycota</taxon>
        <taxon>Pezizomycotina</taxon>
        <taxon>Leotiomycetes</taxon>
        <taxon>Helotiales</taxon>
        <taxon>Sclerotiniaceae</taxon>
        <taxon>Monilinia</taxon>
    </lineage>
</organism>
<dbReference type="EMBL" id="VICG01000002">
    <property type="protein sequence ID" value="KAA8575154.1"/>
    <property type="molecule type" value="Genomic_DNA"/>
</dbReference>
<gene>
    <name evidence="2" type="ORF">EYC84_004359</name>
</gene>
<comment type="caution">
    <text evidence="2">The sequence shown here is derived from an EMBL/GenBank/DDBJ whole genome shotgun (WGS) entry which is preliminary data.</text>
</comment>
<evidence type="ECO:0000313" key="3">
    <source>
        <dbReference type="Proteomes" id="UP000322873"/>
    </source>
</evidence>
<feature type="compositionally biased region" description="Polar residues" evidence="1">
    <location>
        <begin position="1"/>
        <end position="14"/>
    </location>
</feature>
<name>A0A5M9K031_MONFR</name>
<reference evidence="2 3" key="1">
    <citation type="submission" date="2019-06" db="EMBL/GenBank/DDBJ databases">
        <title>Genome Sequence of the Brown Rot Fungal Pathogen Monilinia fructicola.</title>
        <authorList>
            <person name="De Miccolis Angelini R.M."/>
            <person name="Landi L."/>
            <person name="Abate D."/>
            <person name="Pollastro S."/>
            <person name="Romanazzi G."/>
            <person name="Faretra F."/>
        </authorList>
    </citation>
    <scope>NUCLEOTIDE SEQUENCE [LARGE SCALE GENOMIC DNA]</scope>
    <source>
        <strain evidence="2 3">Mfrc123</strain>
    </source>
</reference>
<sequence>MHTYSHCANTSAESQGKGGGGIRNTHRSIHAPAIRAPTLCPRESQLLKRAHVPRLQGRAPQQHPPPHLQRPIQPSDLPCRRLPARLKPIHAIHQHRDRQRARRHPPHHLVHLIRVDAQPVKGAPPPELPVRPRPQILRVAGARVAPLQTHEVVRILLPDQRRLDHRVQRPHHVLPHRAALAAPELRLVVPQRRVRVGVRVPGHLRLCPRLGHVVRFQHPQLVPRHAERLPEEGFLGHDEVGEEPAHDDGADLPAPDVPLFGERGCGRAGGWCGWRGGSPPSRRGRGTPS</sequence>
<evidence type="ECO:0000256" key="1">
    <source>
        <dbReference type="SAM" id="MobiDB-lite"/>
    </source>
</evidence>
<feature type="region of interest" description="Disordered" evidence="1">
    <location>
        <begin position="1"/>
        <end position="25"/>
    </location>
</feature>
<evidence type="ECO:0000313" key="2">
    <source>
        <dbReference type="EMBL" id="KAA8575154.1"/>
    </source>
</evidence>
<proteinExistence type="predicted"/>
<feature type="compositionally biased region" description="Basic and acidic residues" evidence="1">
    <location>
        <begin position="237"/>
        <end position="249"/>
    </location>
</feature>
<feature type="region of interest" description="Disordered" evidence="1">
    <location>
        <begin position="56"/>
        <end position="76"/>
    </location>
</feature>
<dbReference type="AlphaFoldDB" id="A0A5M9K031"/>
<dbReference type="Proteomes" id="UP000322873">
    <property type="component" value="Unassembled WGS sequence"/>
</dbReference>
<feature type="region of interest" description="Disordered" evidence="1">
    <location>
        <begin position="237"/>
        <end position="289"/>
    </location>
</feature>
<accession>A0A5M9K031</accession>